<dbReference type="SUPFAM" id="SSF46894">
    <property type="entry name" value="C-terminal effector domain of the bipartite response regulators"/>
    <property type="match status" value="1"/>
</dbReference>
<dbReference type="Gene3D" id="1.10.10.10">
    <property type="entry name" value="Winged helix-like DNA-binding domain superfamily/Winged helix DNA-binding domain"/>
    <property type="match status" value="1"/>
</dbReference>
<dbReference type="GO" id="GO:0000976">
    <property type="term" value="F:transcription cis-regulatory region binding"/>
    <property type="evidence" value="ECO:0007669"/>
    <property type="project" value="TreeGrafter"/>
</dbReference>
<dbReference type="SMART" id="SM00448">
    <property type="entry name" value="REC"/>
    <property type="match status" value="1"/>
</dbReference>
<evidence type="ECO:0000256" key="2">
    <source>
        <dbReference type="ARBA" id="ARBA00023012"/>
    </source>
</evidence>
<feature type="domain" description="Response regulatory" evidence="8">
    <location>
        <begin position="14"/>
        <end position="127"/>
    </location>
</feature>
<name>A0A3G9G807_9CAUL</name>
<dbReference type="InterPro" id="IPR001867">
    <property type="entry name" value="OmpR/PhoB-type_DNA-bd"/>
</dbReference>
<evidence type="ECO:0000256" key="7">
    <source>
        <dbReference type="PROSITE-ProRule" id="PRU01091"/>
    </source>
</evidence>
<dbReference type="InterPro" id="IPR039420">
    <property type="entry name" value="WalR-like"/>
</dbReference>
<evidence type="ECO:0000256" key="3">
    <source>
        <dbReference type="ARBA" id="ARBA00023015"/>
    </source>
</evidence>
<dbReference type="FunFam" id="3.40.50.2300:FF:000001">
    <property type="entry name" value="DNA-binding response regulator PhoB"/>
    <property type="match status" value="1"/>
</dbReference>
<dbReference type="EMBL" id="AP018827">
    <property type="protein sequence ID" value="BBF80439.1"/>
    <property type="molecule type" value="Genomic_DNA"/>
</dbReference>
<evidence type="ECO:0000259" key="9">
    <source>
        <dbReference type="PROSITE" id="PS51755"/>
    </source>
</evidence>
<dbReference type="InterPro" id="IPR011006">
    <property type="entry name" value="CheY-like_superfamily"/>
</dbReference>
<feature type="DNA-binding region" description="OmpR/PhoB-type" evidence="7">
    <location>
        <begin position="137"/>
        <end position="232"/>
    </location>
</feature>
<evidence type="ECO:0000259" key="8">
    <source>
        <dbReference type="PROSITE" id="PS50110"/>
    </source>
</evidence>
<dbReference type="OrthoDB" id="9784252at2"/>
<dbReference type="SMART" id="SM00862">
    <property type="entry name" value="Trans_reg_C"/>
    <property type="match status" value="1"/>
</dbReference>
<dbReference type="PANTHER" id="PTHR48111">
    <property type="entry name" value="REGULATOR OF RPOS"/>
    <property type="match status" value="1"/>
</dbReference>
<organism evidence="10 11">
    <name type="scientific">Asticcacaulis excentricus</name>
    <dbReference type="NCBI Taxonomy" id="78587"/>
    <lineage>
        <taxon>Bacteria</taxon>
        <taxon>Pseudomonadati</taxon>
        <taxon>Pseudomonadota</taxon>
        <taxon>Alphaproteobacteria</taxon>
        <taxon>Caulobacterales</taxon>
        <taxon>Caulobacteraceae</taxon>
        <taxon>Asticcacaulis</taxon>
    </lineage>
</organism>
<feature type="modified residue" description="4-aspartylphosphate" evidence="6">
    <location>
        <position position="63"/>
    </location>
</feature>
<protein>
    <submittedName>
        <fullName evidence="10">DNA-binding response regulator PetR</fullName>
    </submittedName>
</protein>
<gene>
    <name evidence="10" type="ORF">EM6_1023</name>
</gene>
<keyword evidence="5" id="KW-0804">Transcription</keyword>
<dbReference type="PROSITE" id="PS50110">
    <property type="entry name" value="RESPONSE_REGULATORY"/>
    <property type="match status" value="1"/>
</dbReference>
<dbReference type="InterPro" id="IPR001789">
    <property type="entry name" value="Sig_transdc_resp-reg_receiver"/>
</dbReference>
<dbReference type="GO" id="GO:0005829">
    <property type="term" value="C:cytosol"/>
    <property type="evidence" value="ECO:0007669"/>
    <property type="project" value="TreeGrafter"/>
</dbReference>
<evidence type="ECO:0000256" key="5">
    <source>
        <dbReference type="ARBA" id="ARBA00023163"/>
    </source>
</evidence>
<evidence type="ECO:0000313" key="11">
    <source>
        <dbReference type="Proteomes" id="UP000278756"/>
    </source>
</evidence>
<evidence type="ECO:0000313" key="10">
    <source>
        <dbReference type="EMBL" id="BBF80439.1"/>
    </source>
</evidence>
<dbReference type="GO" id="GO:0000156">
    <property type="term" value="F:phosphorelay response regulator activity"/>
    <property type="evidence" value="ECO:0007669"/>
    <property type="project" value="TreeGrafter"/>
</dbReference>
<dbReference type="SUPFAM" id="SSF52172">
    <property type="entry name" value="CheY-like"/>
    <property type="match status" value="1"/>
</dbReference>
<dbReference type="GO" id="GO:0006355">
    <property type="term" value="P:regulation of DNA-templated transcription"/>
    <property type="evidence" value="ECO:0007669"/>
    <property type="project" value="InterPro"/>
</dbReference>
<evidence type="ECO:0000256" key="4">
    <source>
        <dbReference type="ARBA" id="ARBA00023125"/>
    </source>
</evidence>
<evidence type="ECO:0000256" key="6">
    <source>
        <dbReference type="PROSITE-ProRule" id="PRU00169"/>
    </source>
</evidence>
<evidence type="ECO:0000256" key="1">
    <source>
        <dbReference type="ARBA" id="ARBA00022553"/>
    </source>
</evidence>
<keyword evidence="3" id="KW-0805">Transcription regulation</keyword>
<sequence length="233" mass="26194">MSPQPGLNDAVVRHLLVVDDDDRIRTLLKEFLSRQGFRVTAAAHADAAKRMLQLLDFDLLILDVMMPGEDGFSLSKWVRQHSNVPILILTARGLPDDRIMGLSLGADDYLSKPFEPQELLLRIEAILRRTGVKPALPKTISMGQITFDLERAELTRNGAMVRLTEAEAQLLKYLAERANVPVDRMDLAKDSVDTTGRAVDVQVTRLRRKIEPDPKNPRYLQTVRGKGYMLAPD</sequence>
<dbReference type="InterPro" id="IPR036388">
    <property type="entry name" value="WH-like_DNA-bd_sf"/>
</dbReference>
<dbReference type="OMA" id="QIISEVW"/>
<dbReference type="InterPro" id="IPR016032">
    <property type="entry name" value="Sig_transdc_resp-reg_C-effctor"/>
</dbReference>
<reference evidence="11" key="1">
    <citation type="journal article" date="2017" name="Biotechnol. Biofuels">
        <title>Evaluation of environmental bacterial communities as a factor affecting the growth of duckweed Lemna minor.</title>
        <authorList>
            <person name="Ishizawa H."/>
            <person name="Kuroda M."/>
            <person name="Morikawa M."/>
            <person name="Ike M."/>
        </authorList>
    </citation>
    <scope>NUCLEOTIDE SEQUENCE [LARGE SCALE GENOMIC DNA]</scope>
    <source>
        <strain evidence="11">M6</strain>
    </source>
</reference>
<dbReference type="RefSeq" id="WP_013479076.1">
    <property type="nucleotide sequence ID" value="NZ_AP018827.1"/>
</dbReference>
<dbReference type="PANTHER" id="PTHR48111:SF4">
    <property type="entry name" value="DNA-BINDING DUAL TRANSCRIPTIONAL REGULATOR OMPR"/>
    <property type="match status" value="1"/>
</dbReference>
<dbReference type="AlphaFoldDB" id="A0A3G9G807"/>
<dbReference type="Pfam" id="PF00072">
    <property type="entry name" value="Response_reg"/>
    <property type="match status" value="1"/>
</dbReference>
<dbReference type="PROSITE" id="PS51755">
    <property type="entry name" value="OMPR_PHOB"/>
    <property type="match status" value="1"/>
</dbReference>
<dbReference type="Proteomes" id="UP000278756">
    <property type="component" value="Chromosome 1"/>
</dbReference>
<dbReference type="CDD" id="cd00383">
    <property type="entry name" value="trans_reg_C"/>
    <property type="match status" value="1"/>
</dbReference>
<keyword evidence="2" id="KW-0902">Two-component regulatory system</keyword>
<keyword evidence="4 7" id="KW-0238">DNA-binding</keyword>
<accession>A0A3G9G807</accession>
<dbReference type="GO" id="GO:0032993">
    <property type="term" value="C:protein-DNA complex"/>
    <property type="evidence" value="ECO:0007669"/>
    <property type="project" value="TreeGrafter"/>
</dbReference>
<proteinExistence type="predicted"/>
<dbReference type="Pfam" id="PF00486">
    <property type="entry name" value="Trans_reg_C"/>
    <property type="match status" value="1"/>
</dbReference>
<feature type="domain" description="OmpR/PhoB-type" evidence="9">
    <location>
        <begin position="137"/>
        <end position="232"/>
    </location>
</feature>
<dbReference type="Gene3D" id="6.10.250.690">
    <property type="match status" value="1"/>
</dbReference>
<keyword evidence="1 6" id="KW-0597">Phosphoprotein</keyword>
<reference evidence="11" key="2">
    <citation type="journal article" date="2017" name="Plant Physiol. Biochem.">
        <title>Differential oxidative and antioxidative response of duckweed Lemna minor toward plant growth promoting/inhibiting bacteria.</title>
        <authorList>
            <person name="Ishizawa H."/>
            <person name="Kuroda M."/>
            <person name="Morikawa M."/>
            <person name="Ike M."/>
        </authorList>
    </citation>
    <scope>NUCLEOTIDE SEQUENCE [LARGE SCALE GENOMIC DNA]</scope>
    <source>
        <strain evidence="11">M6</strain>
    </source>
</reference>
<dbReference type="Gene3D" id="3.40.50.2300">
    <property type="match status" value="1"/>
</dbReference>